<proteinExistence type="predicted"/>
<accession>A0ABR2TCU1</accession>
<protein>
    <submittedName>
        <fullName evidence="2">Uncharacterized protein</fullName>
    </submittedName>
</protein>
<gene>
    <name evidence="2" type="ORF">V6N11_077314</name>
</gene>
<dbReference type="Proteomes" id="UP001396334">
    <property type="component" value="Unassembled WGS sequence"/>
</dbReference>
<comment type="caution">
    <text evidence="2">The sequence shown here is derived from an EMBL/GenBank/DDBJ whole genome shotgun (WGS) entry which is preliminary data.</text>
</comment>
<sequence>MTESSTEPAEFMLPATSTSPSVAEPTRLHDDSNTDMVADEGTNHEQSNAQESMVAHSSTDNNDSEPSVSPLPSNPATSSSQLEPVLASPVSHSSNVHTMVTRSKAAVLVEVVRQATTFGGK</sequence>
<feature type="region of interest" description="Disordered" evidence="1">
    <location>
        <begin position="1"/>
        <end position="94"/>
    </location>
</feature>
<name>A0ABR2TCU1_9ROSI</name>
<keyword evidence="3" id="KW-1185">Reference proteome</keyword>
<reference evidence="2 3" key="1">
    <citation type="journal article" date="2024" name="G3 (Bethesda)">
        <title>Genome assembly of Hibiscus sabdariffa L. provides insights into metabolisms of medicinal natural products.</title>
        <authorList>
            <person name="Kim T."/>
        </authorList>
    </citation>
    <scope>NUCLEOTIDE SEQUENCE [LARGE SCALE GENOMIC DNA]</scope>
    <source>
        <strain evidence="2">TK-2024</strain>
        <tissue evidence="2">Old leaves</tissue>
    </source>
</reference>
<dbReference type="EMBL" id="JBBPBN010000006">
    <property type="protein sequence ID" value="KAK9035268.1"/>
    <property type="molecule type" value="Genomic_DNA"/>
</dbReference>
<evidence type="ECO:0000313" key="2">
    <source>
        <dbReference type="EMBL" id="KAK9035268.1"/>
    </source>
</evidence>
<feature type="compositionally biased region" description="Polar residues" evidence="1">
    <location>
        <begin position="44"/>
        <end position="82"/>
    </location>
</feature>
<organism evidence="2 3">
    <name type="scientific">Hibiscus sabdariffa</name>
    <name type="common">roselle</name>
    <dbReference type="NCBI Taxonomy" id="183260"/>
    <lineage>
        <taxon>Eukaryota</taxon>
        <taxon>Viridiplantae</taxon>
        <taxon>Streptophyta</taxon>
        <taxon>Embryophyta</taxon>
        <taxon>Tracheophyta</taxon>
        <taxon>Spermatophyta</taxon>
        <taxon>Magnoliopsida</taxon>
        <taxon>eudicotyledons</taxon>
        <taxon>Gunneridae</taxon>
        <taxon>Pentapetalae</taxon>
        <taxon>rosids</taxon>
        <taxon>malvids</taxon>
        <taxon>Malvales</taxon>
        <taxon>Malvaceae</taxon>
        <taxon>Malvoideae</taxon>
        <taxon>Hibiscus</taxon>
    </lineage>
</organism>
<evidence type="ECO:0000256" key="1">
    <source>
        <dbReference type="SAM" id="MobiDB-lite"/>
    </source>
</evidence>
<evidence type="ECO:0000313" key="3">
    <source>
        <dbReference type="Proteomes" id="UP001396334"/>
    </source>
</evidence>